<keyword evidence="4 5" id="KW-0472">Membrane</keyword>
<feature type="transmembrane region" description="Helical" evidence="5">
    <location>
        <begin position="21"/>
        <end position="45"/>
    </location>
</feature>
<feature type="transmembrane region" description="Helical" evidence="5">
    <location>
        <begin position="315"/>
        <end position="333"/>
    </location>
</feature>
<dbReference type="EMBL" id="VIVQ01000002">
    <property type="protein sequence ID" value="TWE10376.1"/>
    <property type="molecule type" value="Genomic_DNA"/>
</dbReference>
<dbReference type="PROSITE" id="PS50850">
    <property type="entry name" value="MFS"/>
    <property type="match status" value="1"/>
</dbReference>
<dbReference type="PANTHER" id="PTHR23501:SF197">
    <property type="entry name" value="COMD"/>
    <property type="match status" value="1"/>
</dbReference>
<dbReference type="SUPFAM" id="SSF103473">
    <property type="entry name" value="MFS general substrate transporter"/>
    <property type="match status" value="1"/>
</dbReference>
<reference evidence="7 8" key="1">
    <citation type="submission" date="2019-06" db="EMBL/GenBank/DDBJ databases">
        <title>Sequencing the genomes of 1000 actinobacteria strains.</title>
        <authorList>
            <person name="Klenk H.-P."/>
        </authorList>
    </citation>
    <scope>NUCLEOTIDE SEQUENCE [LARGE SCALE GENOMIC DNA]</scope>
    <source>
        <strain evidence="7 8">DSM 19560</strain>
    </source>
</reference>
<feature type="transmembrane region" description="Helical" evidence="5">
    <location>
        <begin position="438"/>
        <end position="462"/>
    </location>
</feature>
<evidence type="ECO:0000256" key="1">
    <source>
        <dbReference type="ARBA" id="ARBA00004651"/>
    </source>
</evidence>
<name>A0A561E434_9MICO</name>
<dbReference type="Proteomes" id="UP000318297">
    <property type="component" value="Unassembled WGS sequence"/>
</dbReference>
<evidence type="ECO:0000259" key="6">
    <source>
        <dbReference type="PROSITE" id="PS50850"/>
    </source>
</evidence>
<feature type="transmembrane region" description="Helical" evidence="5">
    <location>
        <begin position="370"/>
        <end position="393"/>
    </location>
</feature>
<dbReference type="GO" id="GO:0022857">
    <property type="term" value="F:transmembrane transporter activity"/>
    <property type="evidence" value="ECO:0007669"/>
    <property type="project" value="InterPro"/>
</dbReference>
<dbReference type="Gene3D" id="1.20.1720.10">
    <property type="entry name" value="Multidrug resistance protein D"/>
    <property type="match status" value="1"/>
</dbReference>
<dbReference type="CDD" id="cd17504">
    <property type="entry name" value="MFS_MMR_MDR_like"/>
    <property type="match status" value="1"/>
</dbReference>
<keyword evidence="8" id="KW-1185">Reference proteome</keyword>
<feature type="transmembrane region" description="Helical" evidence="5">
    <location>
        <begin position="345"/>
        <end position="364"/>
    </location>
</feature>
<evidence type="ECO:0000313" key="8">
    <source>
        <dbReference type="Proteomes" id="UP000318297"/>
    </source>
</evidence>
<evidence type="ECO:0000313" key="7">
    <source>
        <dbReference type="EMBL" id="TWE10376.1"/>
    </source>
</evidence>
<feature type="transmembrane region" description="Helical" evidence="5">
    <location>
        <begin position="88"/>
        <end position="107"/>
    </location>
</feature>
<keyword evidence="3 5" id="KW-1133">Transmembrane helix</keyword>
<comment type="caution">
    <text evidence="7">The sequence shown here is derived from an EMBL/GenBank/DDBJ whole genome shotgun (WGS) entry which is preliminary data.</text>
</comment>
<organism evidence="7 8">
    <name type="scientific">Rudaeicoccus suwonensis</name>
    <dbReference type="NCBI Taxonomy" id="657409"/>
    <lineage>
        <taxon>Bacteria</taxon>
        <taxon>Bacillati</taxon>
        <taxon>Actinomycetota</taxon>
        <taxon>Actinomycetes</taxon>
        <taxon>Micrococcales</taxon>
        <taxon>Dermacoccaceae</taxon>
        <taxon>Rudaeicoccus</taxon>
    </lineage>
</organism>
<evidence type="ECO:0000256" key="4">
    <source>
        <dbReference type="ARBA" id="ARBA00023136"/>
    </source>
</evidence>
<evidence type="ECO:0000256" key="3">
    <source>
        <dbReference type="ARBA" id="ARBA00022989"/>
    </source>
</evidence>
<dbReference type="PANTHER" id="PTHR23501">
    <property type="entry name" value="MAJOR FACILITATOR SUPERFAMILY"/>
    <property type="match status" value="1"/>
</dbReference>
<feature type="transmembrane region" description="Helical" evidence="5">
    <location>
        <begin position="145"/>
        <end position="168"/>
    </location>
</feature>
<dbReference type="InterPro" id="IPR020846">
    <property type="entry name" value="MFS_dom"/>
</dbReference>
<accession>A0A561E434</accession>
<dbReference type="AlphaFoldDB" id="A0A561E434"/>
<feature type="transmembrane region" description="Helical" evidence="5">
    <location>
        <begin position="113"/>
        <end position="133"/>
    </location>
</feature>
<proteinExistence type="predicted"/>
<feature type="transmembrane region" description="Helical" evidence="5">
    <location>
        <begin position="174"/>
        <end position="194"/>
    </location>
</feature>
<sequence length="477" mass="48953">MKAGETLQGPPSNTPPAHSRLILGSLLLGALAYGVLASVLVPALPFFESTLHTTESGVTWLLTAFFLSGAGSTALLGRLGDMYGKRRILLITLAILAVGILISAVSSSLALEIVGRALQGAAGGLFPLAFGIVRDELPQERVPGGIAALTGTISVGSAGVLLPGLLIPHASWHWLFWIPLILTLFALLGTWLYVRESQVRTGGTINWANAALMMIAITAVVFGISEGNQWGWSSAKTLGLLVGGSVVGVIWVIAELQSKNPVINMSLTRQRAVWTTNVFALMAGAGMYGAFAAYPVFAQLPASTGFSYGASLMEIGLYLLPLVVAMGIGSSLARHAAKAFSPRHALVGGSALAGVGFGFMALWNSHPYDMMISLTLAGAGFGVVLATLFTVVVHSVPGRNVGEVSGMNSVIRFVGGAAGTQVVATLISSSVTNGMPTLHGFVVSFVALAVFMAVGVAAAVLVPSGPSAGSVSGRTSG</sequence>
<comment type="subcellular location">
    <subcellularLocation>
        <location evidence="1">Cell membrane</location>
        <topology evidence="1">Multi-pass membrane protein</topology>
    </subcellularLocation>
</comment>
<feature type="transmembrane region" description="Helical" evidence="5">
    <location>
        <begin position="57"/>
        <end position="76"/>
    </location>
</feature>
<feature type="transmembrane region" description="Helical" evidence="5">
    <location>
        <begin position="413"/>
        <end position="432"/>
    </location>
</feature>
<dbReference type="InterPro" id="IPR036259">
    <property type="entry name" value="MFS_trans_sf"/>
</dbReference>
<dbReference type="Gene3D" id="1.20.1250.20">
    <property type="entry name" value="MFS general substrate transporter like domains"/>
    <property type="match status" value="1"/>
</dbReference>
<keyword evidence="2 5" id="KW-0812">Transmembrane</keyword>
<dbReference type="InterPro" id="IPR011701">
    <property type="entry name" value="MFS"/>
</dbReference>
<dbReference type="GO" id="GO:0005886">
    <property type="term" value="C:plasma membrane"/>
    <property type="evidence" value="ECO:0007669"/>
    <property type="project" value="UniProtKB-SubCell"/>
</dbReference>
<feature type="domain" description="Major facilitator superfamily (MFS) profile" evidence="6">
    <location>
        <begin position="22"/>
        <end position="467"/>
    </location>
</feature>
<evidence type="ECO:0000256" key="2">
    <source>
        <dbReference type="ARBA" id="ARBA00022692"/>
    </source>
</evidence>
<protein>
    <submittedName>
        <fullName evidence="7">MFS transporter</fullName>
    </submittedName>
</protein>
<gene>
    <name evidence="7" type="ORF">BKA23_2736</name>
</gene>
<evidence type="ECO:0000256" key="5">
    <source>
        <dbReference type="SAM" id="Phobius"/>
    </source>
</evidence>
<feature type="transmembrane region" description="Helical" evidence="5">
    <location>
        <begin position="274"/>
        <end position="295"/>
    </location>
</feature>
<feature type="transmembrane region" description="Helical" evidence="5">
    <location>
        <begin position="237"/>
        <end position="254"/>
    </location>
</feature>
<dbReference type="Pfam" id="PF07690">
    <property type="entry name" value="MFS_1"/>
    <property type="match status" value="1"/>
</dbReference>
<feature type="transmembrane region" description="Helical" evidence="5">
    <location>
        <begin position="206"/>
        <end position="225"/>
    </location>
</feature>